<dbReference type="EMBL" id="UHIC01000001">
    <property type="protein sequence ID" value="SUO97118.1"/>
    <property type="molecule type" value="Genomic_DNA"/>
</dbReference>
<dbReference type="PROSITE" id="PS00101">
    <property type="entry name" value="HEXAPEP_TRANSFERASES"/>
    <property type="match status" value="1"/>
</dbReference>
<dbReference type="InterPro" id="IPR020573">
    <property type="entry name" value="UDP_GlcNAc_AcTrfase_non-rep"/>
</dbReference>
<name>A0A380MXV8_9GAMM</name>
<evidence type="ECO:0000256" key="5">
    <source>
        <dbReference type="ARBA" id="ARBA00023098"/>
    </source>
</evidence>
<keyword evidence="11" id="KW-1185">Reference proteome</keyword>
<feature type="domain" description="UDP-3-O-[3-hydroxymyristoyl] glucosamine N-acyltransferase non-repeat region" evidence="8">
    <location>
        <begin position="21"/>
        <end position="85"/>
    </location>
</feature>
<comment type="catalytic activity">
    <reaction evidence="7">
        <text>a UDP-3-O-[(3R)-3-hydroxyacyl]-alpha-D-glucosamine + a (3R)-hydroxyacyl-[ACP] = a UDP-2-N,3-O-bis[(3R)-3-hydroxyacyl]-alpha-D-glucosamine + holo-[ACP] + H(+)</text>
        <dbReference type="Rhea" id="RHEA:53836"/>
        <dbReference type="Rhea" id="RHEA-COMP:9685"/>
        <dbReference type="Rhea" id="RHEA-COMP:9945"/>
        <dbReference type="ChEBI" id="CHEBI:15378"/>
        <dbReference type="ChEBI" id="CHEBI:64479"/>
        <dbReference type="ChEBI" id="CHEBI:78827"/>
        <dbReference type="ChEBI" id="CHEBI:137740"/>
        <dbReference type="ChEBI" id="CHEBI:137748"/>
        <dbReference type="EC" id="2.3.1.191"/>
    </reaction>
</comment>
<keyword evidence="5 7" id="KW-0443">Lipid metabolism</keyword>
<dbReference type="RefSeq" id="WP_072577087.1">
    <property type="nucleotide sequence ID" value="NZ_LWHB01000131.1"/>
</dbReference>
<dbReference type="NCBIfam" id="TIGR01853">
    <property type="entry name" value="lipid_A_lpxD"/>
    <property type="match status" value="1"/>
</dbReference>
<keyword evidence="6 7" id="KW-0012">Acyltransferase</keyword>
<keyword evidence="1 7" id="KW-0444">Lipid biosynthesis</keyword>
<dbReference type="Gene3D" id="2.160.10.10">
    <property type="entry name" value="Hexapeptide repeat proteins"/>
    <property type="match status" value="1"/>
</dbReference>
<dbReference type="GO" id="GO:0016410">
    <property type="term" value="F:N-acyltransferase activity"/>
    <property type="evidence" value="ECO:0007669"/>
    <property type="project" value="InterPro"/>
</dbReference>
<dbReference type="SUPFAM" id="SSF51161">
    <property type="entry name" value="Trimeric LpxA-like enzymes"/>
    <property type="match status" value="1"/>
</dbReference>
<dbReference type="NCBIfam" id="NF002060">
    <property type="entry name" value="PRK00892.1"/>
    <property type="match status" value="1"/>
</dbReference>
<comment type="function">
    <text evidence="7">Catalyzes the N-acylation of UDP-3-O-acylglucosamine using 3-hydroxyacyl-ACP as the acyl donor. Is involved in the biosynthesis of lipid A, a phosphorylated glycolipid that anchors the lipopolysaccharide to the outer membrane of the cell.</text>
</comment>
<comment type="subunit">
    <text evidence="7">Homotrimer.</text>
</comment>
<organism evidence="10 11">
    <name type="scientific">Suttonella ornithocola</name>
    <dbReference type="NCBI Taxonomy" id="279832"/>
    <lineage>
        <taxon>Bacteria</taxon>
        <taxon>Pseudomonadati</taxon>
        <taxon>Pseudomonadota</taxon>
        <taxon>Gammaproteobacteria</taxon>
        <taxon>Cardiobacteriales</taxon>
        <taxon>Cardiobacteriaceae</taxon>
        <taxon>Suttonella</taxon>
    </lineage>
</organism>
<dbReference type="CDD" id="cd03352">
    <property type="entry name" value="LbH_LpxD"/>
    <property type="match status" value="1"/>
</dbReference>
<dbReference type="GO" id="GO:0103118">
    <property type="term" value="F:UDP-3-O-[(3R)-3-hydroxyacyl]-glucosamine N-acyltransferase activity"/>
    <property type="evidence" value="ECO:0007669"/>
    <property type="project" value="UniProtKB-EC"/>
</dbReference>
<dbReference type="InterPro" id="IPR056729">
    <property type="entry name" value="GMPPB_C"/>
</dbReference>
<comment type="pathway">
    <text evidence="7">Bacterial outer membrane biogenesis; LPS lipid A biosynthesis.</text>
</comment>
<feature type="active site" description="Proton acceptor" evidence="7">
    <location>
        <position position="236"/>
    </location>
</feature>
<evidence type="ECO:0000313" key="11">
    <source>
        <dbReference type="Proteomes" id="UP000254601"/>
    </source>
</evidence>
<evidence type="ECO:0000256" key="6">
    <source>
        <dbReference type="ARBA" id="ARBA00023315"/>
    </source>
</evidence>
<feature type="domain" description="Mannose-1-phosphate guanyltransferase C-terminal" evidence="9">
    <location>
        <begin position="95"/>
        <end position="175"/>
    </location>
</feature>
<dbReference type="GO" id="GO:0009245">
    <property type="term" value="P:lipid A biosynthetic process"/>
    <property type="evidence" value="ECO:0007669"/>
    <property type="project" value="UniProtKB-UniRule"/>
</dbReference>
<dbReference type="Pfam" id="PF25087">
    <property type="entry name" value="GMPPB_C"/>
    <property type="match status" value="1"/>
</dbReference>
<dbReference type="PANTHER" id="PTHR43378">
    <property type="entry name" value="UDP-3-O-ACYLGLUCOSAMINE N-ACYLTRANSFERASE"/>
    <property type="match status" value="1"/>
</dbReference>
<keyword evidence="4 7" id="KW-0677">Repeat</keyword>
<evidence type="ECO:0000256" key="3">
    <source>
        <dbReference type="ARBA" id="ARBA00022679"/>
    </source>
</evidence>
<evidence type="ECO:0000256" key="1">
    <source>
        <dbReference type="ARBA" id="ARBA00022516"/>
    </source>
</evidence>
<dbReference type="Gene3D" id="3.40.1390.10">
    <property type="entry name" value="MurE/MurF, N-terminal domain"/>
    <property type="match status" value="1"/>
</dbReference>
<dbReference type="AlphaFoldDB" id="A0A380MXV8"/>
<dbReference type="PANTHER" id="PTHR43378:SF2">
    <property type="entry name" value="UDP-3-O-ACYLGLUCOSAMINE N-ACYLTRANSFERASE 1, MITOCHONDRIAL-RELATED"/>
    <property type="match status" value="1"/>
</dbReference>
<evidence type="ECO:0000256" key="4">
    <source>
        <dbReference type="ARBA" id="ARBA00022737"/>
    </source>
</evidence>
<dbReference type="Proteomes" id="UP000254601">
    <property type="component" value="Unassembled WGS sequence"/>
</dbReference>
<accession>A0A380MXV8</accession>
<keyword evidence="3 7" id="KW-0808">Transferase</keyword>
<dbReference type="Pfam" id="PF04613">
    <property type="entry name" value="LpxD"/>
    <property type="match status" value="1"/>
</dbReference>
<evidence type="ECO:0000256" key="2">
    <source>
        <dbReference type="ARBA" id="ARBA00022556"/>
    </source>
</evidence>
<dbReference type="OrthoDB" id="9784739at2"/>
<dbReference type="EC" id="2.3.1.191" evidence="7"/>
<protein>
    <recommendedName>
        <fullName evidence="7">UDP-3-O-acylglucosamine N-acyltransferase</fullName>
        <ecNumber evidence="7">2.3.1.191</ecNumber>
    </recommendedName>
</protein>
<dbReference type="InterPro" id="IPR018357">
    <property type="entry name" value="Hexapep_transf_CS"/>
</dbReference>
<dbReference type="GO" id="GO:0016020">
    <property type="term" value="C:membrane"/>
    <property type="evidence" value="ECO:0007669"/>
    <property type="project" value="GOC"/>
</dbReference>
<gene>
    <name evidence="7 10" type="primary">lpxD</name>
    <name evidence="10" type="ORF">NCTC13337_02173</name>
</gene>
<dbReference type="InterPro" id="IPR007691">
    <property type="entry name" value="LpxD"/>
</dbReference>
<proteinExistence type="inferred from homology"/>
<sequence length="324" mass="34332">MSKLTAQWLAHLVEGQLIGSDIEIMGAGRLTDGKEGEIGFLAESKYRHQLENSQLSVVLVNEPQEASITQIVVSDVRKAWQIISQEIENIQKKSIGIHPSAIIDSSAQIGKNVYIGAGVVIEAQAKIGNGVHIEALATIAAGVIVGENTRIGTGARLLSKTTVGKRCNILSNAVIGERGFGNHFEKDHWLPIAQLGGVQIGDDVEIGAGTMIDRGAIGNTIIHDGVKLDNLIQVAHNVEIGAHTAIAGCCVIAGSVKFGQYCVVGGASVFAGHITICDGAQFTGHSSVSKSITKPGIYCSAMTVMPIKQWKHFLAKLRLFGKEK</sequence>
<evidence type="ECO:0000259" key="8">
    <source>
        <dbReference type="Pfam" id="PF04613"/>
    </source>
</evidence>
<keyword evidence="2 7" id="KW-0441">Lipid A biosynthesis</keyword>
<dbReference type="UniPathway" id="UPA00973"/>
<reference evidence="10 11" key="1">
    <citation type="submission" date="2018-06" db="EMBL/GenBank/DDBJ databases">
        <authorList>
            <consortium name="Pathogen Informatics"/>
            <person name="Doyle S."/>
        </authorList>
    </citation>
    <scope>NUCLEOTIDE SEQUENCE [LARGE SCALE GENOMIC DNA]</scope>
    <source>
        <strain evidence="10 11">NCTC13337</strain>
    </source>
</reference>
<comment type="similarity">
    <text evidence="7">Belongs to the transferase hexapeptide repeat family. LpxD subfamily.</text>
</comment>
<dbReference type="InterPro" id="IPR011004">
    <property type="entry name" value="Trimer_LpxA-like_sf"/>
</dbReference>
<evidence type="ECO:0000256" key="7">
    <source>
        <dbReference type="HAMAP-Rule" id="MF_00523"/>
    </source>
</evidence>
<evidence type="ECO:0000259" key="9">
    <source>
        <dbReference type="Pfam" id="PF25087"/>
    </source>
</evidence>
<evidence type="ECO:0000313" key="10">
    <source>
        <dbReference type="EMBL" id="SUO97118.1"/>
    </source>
</evidence>
<dbReference type="HAMAP" id="MF_00523">
    <property type="entry name" value="LpxD"/>
    <property type="match status" value="1"/>
</dbReference>